<evidence type="ECO:0000256" key="4">
    <source>
        <dbReference type="ARBA" id="ARBA00013208"/>
    </source>
</evidence>
<keyword evidence="5 6" id="KW-0378">Hydrolase</keyword>
<proteinExistence type="inferred from homology"/>
<dbReference type="PROSITE" id="PS00761">
    <property type="entry name" value="SPASE_I_3"/>
    <property type="match status" value="1"/>
</dbReference>
<dbReference type="PRINTS" id="PR00727">
    <property type="entry name" value="LEADERPTASE"/>
</dbReference>
<reference evidence="8 9" key="1">
    <citation type="submission" date="2024-09" db="EMBL/GenBank/DDBJ databases">
        <authorList>
            <person name="Sun Q."/>
            <person name="Mori K."/>
        </authorList>
    </citation>
    <scope>NUCLEOTIDE SEQUENCE [LARGE SCALE GENOMIC DNA]</scope>
    <source>
        <strain evidence="8 9">CCM 7228</strain>
    </source>
</reference>
<dbReference type="EMBL" id="JBHLVO010000039">
    <property type="protein sequence ID" value="MFC0274565.1"/>
    <property type="molecule type" value="Genomic_DNA"/>
</dbReference>
<dbReference type="EC" id="3.4.21.89" evidence="4 6"/>
<comment type="caution">
    <text evidence="8">The sequence shown here is derived from an EMBL/GenBank/DDBJ whole genome shotgun (WGS) entry which is preliminary data.</text>
</comment>
<dbReference type="Gene3D" id="2.10.109.10">
    <property type="entry name" value="Umud Fragment, subunit A"/>
    <property type="match status" value="1"/>
</dbReference>
<dbReference type="SUPFAM" id="SSF51306">
    <property type="entry name" value="LexA/Signal peptidase"/>
    <property type="match status" value="1"/>
</dbReference>
<dbReference type="NCBIfam" id="TIGR02227">
    <property type="entry name" value="sigpep_I_bact"/>
    <property type="match status" value="1"/>
</dbReference>
<keyword evidence="6" id="KW-0812">Transmembrane</keyword>
<dbReference type="Pfam" id="PF10502">
    <property type="entry name" value="Peptidase_S26"/>
    <property type="match status" value="1"/>
</dbReference>
<dbReference type="RefSeq" id="WP_378938942.1">
    <property type="nucleotide sequence ID" value="NZ_JBHLVO010000039.1"/>
</dbReference>
<dbReference type="InterPro" id="IPR019533">
    <property type="entry name" value="Peptidase_S26"/>
</dbReference>
<feature type="transmembrane region" description="Helical" evidence="6">
    <location>
        <begin position="6"/>
        <end position="26"/>
    </location>
</feature>
<evidence type="ECO:0000313" key="8">
    <source>
        <dbReference type="EMBL" id="MFC0274565.1"/>
    </source>
</evidence>
<comment type="catalytic activity">
    <reaction evidence="1 6">
        <text>Cleavage of hydrophobic, N-terminal signal or leader sequences from secreted and periplasmic proteins.</text>
        <dbReference type="EC" id="3.4.21.89"/>
    </reaction>
</comment>
<gene>
    <name evidence="8" type="primary">lepB</name>
    <name evidence="8" type="ORF">ACFFIX_24870</name>
</gene>
<keyword evidence="6" id="KW-0472">Membrane</keyword>
<dbReference type="PROSITE" id="PS00760">
    <property type="entry name" value="SPASE_I_2"/>
    <property type="match status" value="1"/>
</dbReference>
<dbReference type="PANTHER" id="PTHR43390:SF1">
    <property type="entry name" value="CHLOROPLAST PROCESSING PEPTIDASE"/>
    <property type="match status" value="1"/>
</dbReference>
<dbReference type="InterPro" id="IPR019757">
    <property type="entry name" value="Pept_S26A_signal_pept_1_Lys-AS"/>
</dbReference>
<dbReference type="CDD" id="cd06530">
    <property type="entry name" value="S26_SPase_I"/>
    <property type="match status" value="1"/>
</dbReference>
<evidence type="ECO:0000313" key="9">
    <source>
        <dbReference type="Proteomes" id="UP001589854"/>
    </source>
</evidence>
<evidence type="ECO:0000259" key="7">
    <source>
        <dbReference type="Pfam" id="PF10502"/>
    </source>
</evidence>
<evidence type="ECO:0000256" key="3">
    <source>
        <dbReference type="ARBA" id="ARBA00009370"/>
    </source>
</evidence>
<keyword evidence="6" id="KW-1133">Transmembrane helix</keyword>
<evidence type="ECO:0000256" key="2">
    <source>
        <dbReference type="ARBA" id="ARBA00004401"/>
    </source>
</evidence>
<comment type="similarity">
    <text evidence="3 6">Belongs to the peptidase S26 family.</text>
</comment>
<dbReference type="InterPro" id="IPR000223">
    <property type="entry name" value="Pept_S26A_signal_pept_1"/>
</dbReference>
<protein>
    <recommendedName>
        <fullName evidence="4 6">Signal peptidase I</fullName>
        <ecNumber evidence="4 6">3.4.21.89</ecNumber>
    </recommendedName>
</protein>
<feature type="domain" description="Peptidase S26" evidence="7">
    <location>
        <begin position="9"/>
        <end position="162"/>
    </location>
</feature>
<dbReference type="PANTHER" id="PTHR43390">
    <property type="entry name" value="SIGNAL PEPTIDASE I"/>
    <property type="match status" value="1"/>
</dbReference>
<keyword evidence="9" id="KW-1185">Reference proteome</keyword>
<name>A0ABV6GLJ7_9BACI</name>
<evidence type="ECO:0000256" key="6">
    <source>
        <dbReference type="RuleBase" id="RU362042"/>
    </source>
</evidence>
<evidence type="ECO:0000256" key="1">
    <source>
        <dbReference type="ARBA" id="ARBA00000677"/>
    </source>
</evidence>
<dbReference type="Proteomes" id="UP001589854">
    <property type="component" value="Unassembled WGS sequence"/>
</dbReference>
<comment type="subcellular location">
    <subcellularLocation>
        <location evidence="2">Cell membrane</location>
        <topology evidence="2">Single-pass type II membrane protein</topology>
    </subcellularLocation>
    <subcellularLocation>
        <location evidence="6">Membrane</location>
        <topology evidence="6">Single-pass type II membrane protein</topology>
    </subcellularLocation>
</comment>
<organism evidence="8 9">
    <name type="scientific">Metabacillus herbersteinensis</name>
    <dbReference type="NCBI Taxonomy" id="283816"/>
    <lineage>
        <taxon>Bacteria</taxon>
        <taxon>Bacillati</taxon>
        <taxon>Bacillota</taxon>
        <taxon>Bacilli</taxon>
        <taxon>Bacillales</taxon>
        <taxon>Bacillaceae</taxon>
        <taxon>Metabacillus</taxon>
    </lineage>
</organism>
<dbReference type="GO" id="GO:0009003">
    <property type="term" value="F:signal peptidase activity"/>
    <property type="evidence" value="ECO:0007669"/>
    <property type="project" value="UniProtKB-EC"/>
</dbReference>
<evidence type="ECO:0000256" key="5">
    <source>
        <dbReference type="ARBA" id="ARBA00022801"/>
    </source>
</evidence>
<keyword evidence="6" id="KW-0645">Protease</keyword>
<dbReference type="InterPro" id="IPR019758">
    <property type="entry name" value="Pept_S26A_signal_pept_1_CS"/>
</dbReference>
<dbReference type="InterPro" id="IPR036286">
    <property type="entry name" value="LexA/Signal_pep-like_sf"/>
</dbReference>
<accession>A0ABV6GLJ7</accession>
<sequence length="163" mass="18624">MKKRIVAFTTIGVLVSIIILKNLLFVEYKVEGVSMRPTYEEGSLLSINKYSHYFLPVKRFDVVVFRGPGKKEDYVKRVIGLPGDKIEYKDDQLLVNEEPVPEPYLSTNKLGTQTGDFTLKEKTGKRKIPEGYLFVIGDNRIQSYDSRHFGFVKADQVVGRVSE</sequence>